<proteinExistence type="predicted"/>
<dbReference type="Proteomes" id="UP000792457">
    <property type="component" value="Unassembled WGS sequence"/>
</dbReference>
<feature type="transmembrane region" description="Helical" evidence="1">
    <location>
        <begin position="344"/>
        <end position="365"/>
    </location>
</feature>
<dbReference type="InterPro" id="IPR011701">
    <property type="entry name" value="MFS"/>
</dbReference>
<dbReference type="PANTHER" id="PTHR11360:SF312">
    <property type="entry name" value="KARMOISIN, ISOFORM B"/>
    <property type="match status" value="1"/>
</dbReference>
<keyword evidence="1" id="KW-0472">Membrane</keyword>
<protein>
    <recommendedName>
        <fullName evidence="4">Monocarboxylate transporter 10</fullName>
    </recommendedName>
</protein>
<dbReference type="EMBL" id="KZ308325">
    <property type="protein sequence ID" value="KAG8227514.1"/>
    <property type="molecule type" value="Genomic_DNA"/>
</dbReference>
<dbReference type="GO" id="GO:0022857">
    <property type="term" value="F:transmembrane transporter activity"/>
    <property type="evidence" value="ECO:0007669"/>
    <property type="project" value="InterPro"/>
</dbReference>
<organism evidence="2 3">
    <name type="scientific">Ladona fulva</name>
    <name type="common">Scarce chaser dragonfly</name>
    <name type="synonym">Libellula fulva</name>
    <dbReference type="NCBI Taxonomy" id="123851"/>
    <lineage>
        <taxon>Eukaryota</taxon>
        <taxon>Metazoa</taxon>
        <taxon>Ecdysozoa</taxon>
        <taxon>Arthropoda</taxon>
        <taxon>Hexapoda</taxon>
        <taxon>Insecta</taxon>
        <taxon>Pterygota</taxon>
        <taxon>Palaeoptera</taxon>
        <taxon>Odonata</taxon>
        <taxon>Epiprocta</taxon>
        <taxon>Anisoptera</taxon>
        <taxon>Libelluloidea</taxon>
        <taxon>Libellulidae</taxon>
        <taxon>Ladona</taxon>
    </lineage>
</organism>
<sequence length="425" mass="45057">MTPAALVGSLTIGCTFAFSPVAGVLTDHFGIRPTAIGGGFLAAIGMLASSFLCQSVEALYFSYGVLFGVGSSLAYTPSLAVLPLHFNRRLGLANGLVTAGSSVFTVVLPLAMGWLVNNTNLERTLQAMAALVAFIPVCAVCFKYPKKQEDILDDDAPVKTPPLLSGSQAIAKPKKSHIMGINFEIWRRRKYVIWALAIPSALFGYFVPYVHMVKFVNLNFPENDGKVLVMCIGLTSGVGRLVFGKIADMPRVDRIVLQQISFVSIGSLTMLLVATNSFTVLTVLALGMGLFDGCFISLLGPIAFDLCGASGATQAIGFLLGLCSIPLTAGPPIAGAIFDHSGSYTLPFLLAGIPPIVGAGVMFLVRCAKSDEEAQIHHEDSLPVIKIKETNGDISCIKNRRSASIGEPEDDADLEQLSPIIISNS</sequence>
<feature type="transmembrane region" description="Helical" evidence="1">
    <location>
        <begin position="33"/>
        <end position="52"/>
    </location>
</feature>
<feature type="transmembrane region" description="Helical" evidence="1">
    <location>
        <begin position="58"/>
        <end position="80"/>
    </location>
</feature>
<reference evidence="2" key="1">
    <citation type="submission" date="2013-04" db="EMBL/GenBank/DDBJ databases">
        <authorList>
            <person name="Qu J."/>
            <person name="Murali S.C."/>
            <person name="Bandaranaike D."/>
            <person name="Bellair M."/>
            <person name="Blankenburg K."/>
            <person name="Chao H."/>
            <person name="Dinh H."/>
            <person name="Doddapaneni H."/>
            <person name="Downs B."/>
            <person name="Dugan-Rocha S."/>
            <person name="Elkadiri S."/>
            <person name="Gnanaolivu R.D."/>
            <person name="Hernandez B."/>
            <person name="Javaid M."/>
            <person name="Jayaseelan J.C."/>
            <person name="Lee S."/>
            <person name="Li M."/>
            <person name="Ming W."/>
            <person name="Munidasa M."/>
            <person name="Muniz J."/>
            <person name="Nguyen L."/>
            <person name="Ongeri F."/>
            <person name="Osuji N."/>
            <person name="Pu L.-L."/>
            <person name="Puazo M."/>
            <person name="Qu C."/>
            <person name="Quiroz J."/>
            <person name="Raj R."/>
            <person name="Weissenberger G."/>
            <person name="Xin Y."/>
            <person name="Zou X."/>
            <person name="Han Y."/>
            <person name="Richards S."/>
            <person name="Worley K."/>
            <person name="Muzny D."/>
            <person name="Gibbs R."/>
        </authorList>
    </citation>
    <scope>NUCLEOTIDE SEQUENCE</scope>
    <source>
        <strain evidence="2">Sampled in the wild</strain>
    </source>
</reference>
<keyword evidence="1" id="KW-1133">Transmembrane helix</keyword>
<feature type="transmembrane region" description="Helical" evidence="1">
    <location>
        <begin position="92"/>
        <end position="112"/>
    </location>
</feature>
<name>A0A8K0K391_LADFU</name>
<feature type="transmembrane region" description="Helical" evidence="1">
    <location>
        <begin position="316"/>
        <end position="338"/>
    </location>
</feature>
<evidence type="ECO:0008006" key="4">
    <source>
        <dbReference type="Google" id="ProtNLM"/>
    </source>
</evidence>
<keyword evidence="3" id="KW-1185">Reference proteome</keyword>
<dbReference type="SUPFAM" id="SSF103473">
    <property type="entry name" value="MFS general substrate transporter"/>
    <property type="match status" value="1"/>
</dbReference>
<keyword evidence="1" id="KW-0812">Transmembrane</keyword>
<feature type="transmembrane region" description="Helical" evidence="1">
    <location>
        <begin position="280"/>
        <end position="304"/>
    </location>
</feature>
<dbReference type="InterPro" id="IPR050327">
    <property type="entry name" value="Proton-linked_MCT"/>
</dbReference>
<evidence type="ECO:0000313" key="2">
    <source>
        <dbReference type="EMBL" id="KAG8227514.1"/>
    </source>
</evidence>
<feature type="transmembrane region" description="Helical" evidence="1">
    <location>
        <begin position="191"/>
        <end position="207"/>
    </location>
</feature>
<evidence type="ECO:0000313" key="3">
    <source>
        <dbReference type="Proteomes" id="UP000792457"/>
    </source>
</evidence>
<dbReference type="AlphaFoldDB" id="A0A8K0K391"/>
<feature type="transmembrane region" description="Helical" evidence="1">
    <location>
        <begin position="255"/>
        <end position="274"/>
    </location>
</feature>
<feature type="transmembrane region" description="Helical" evidence="1">
    <location>
        <begin position="227"/>
        <end position="243"/>
    </location>
</feature>
<gene>
    <name evidence="2" type="ORF">J437_LFUL002403</name>
</gene>
<dbReference type="Pfam" id="PF07690">
    <property type="entry name" value="MFS_1"/>
    <property type="match status" value="1"/>
</dbReference>
<feature type="transmembrane region" description="Helical" evidence="1">
    <location>
        <begin position="6"/>
        <end position="26"/>
    </location>
</feature>
<comment type="caution">
    <text evidence="2">The sequence shown here is derived from an EMBL/GenBank/DDBJ whole genome shotgun (WGS) entry which is preliminary data.</text>
</comment>
<accession>A0A8K0K391</accession>
<evidence type="ECO:0000256" key="1">
    <source>
        <dbReference type="SAM" id="Phobius"/>
    </source>
</evidence>
<dbReference type="InterPro" id="IPR036259">
    <property type="entry name" value="MFS_trans_sf"/>
</dbReference>
<dbReference type="OrthoDB" id="6499973at2759"/>
<reference evidence="2" key="2">
    <citation type="submission" date="2017-10" db="EMBL/GenBank/DDBJ databases">
        <title>Ladona fulva Genome sequencing and assembly.</title>
        <authorList>
            <person name="Murali S."/>
            <person name="Richards S."/>
            <person name="Bandaranaike D."/>
            <person name="Bellair M."/>
            <person name="Blankenburg K."/>
            <person name="Chao H."/>
            <person name="Dinh H."/>
            <person name="Doddapaneni H."/>
            <person name="Dugan-Rocha S."/>
            <person name="Elkadiri S."/>
            <person name="Gnanaolivu R."/>
            <person name="Hernandez B."/>
            <person name="Skinner E."/>
            <person name="Javaid M."/>
            <person name="Lee S."/>
            <person name="Li M."/>
            <person name="Ming W."/>
            <person name="Munidasa M."/>
            <person name="Muniz J."/>
            <person name="Nguyen L."/>
            <person name="Hughes D."/>
            <person name="Osuji N."/>
            <person name="Pu L.-L."/>
            <person name="Puazo M."/>
            <person name="Qu C."/>
            <person name="Quiroz J."/>
            <person name="Raj R."/>
            <person name="Weissenberger G."/>
            <person name="Xin Y."/>
            <person name="Zou X."/>
            <person name="Han Y."/>
            <person name="Worley K."/>
            <person name="Muzny D."/>
            <person name="Gibbs R."/>
        </authorList>
    </citation>
    <scope>NUCLEOTIDE SEQUENCE</scope>
    <source>
        <strain evidence="2">Sampled in the wild</strain>
    </source>
</reference>
<dbReference type="Gene3D" id="1.20.1250.20">
    <property type="entry name" value="MFS general substrate transporter like domains"/>
    <property type="match status" value="2"/>
</dbReference>
<dbReference type="PANTHER" id="PTHR11360">
    <property type="entry name" value="MONOCARBOXYLATE TRANSPORTER"/>
    <property type="match status" value="1"/>
</dbReference>